<dbReference type="CDD" id="cd07377">
    <property type="entry name" value="WHTH_GntR"/>
    <property type="match status" value="1"/>
</dbReference>
<evidence type="ECO:0000259" key="4">
    <source>
        <dbReference type="PROSITE" id="PS50949"/>
    </source>
</evidence>
<keyword evidence="2" id="KW-0238">DNA-binding</keyword>
<dbReference type="InterPro" id="IPR008920">
    <property type="entry name" value="TF_FadR/GntR_C"/>
</dbReference>
<dbReference type="SUPFAM" id="SSF48008">
    <property type="entry name" value="GntR ligand-binding domain-like"/>
    <property type="match status" value="1"/>
</dbReference>
<dbReference type="InterPro" id="IPR036388">
    <property type="entry name" value="WH-like_DNA-bd_sf"/>
</dbReference>
<dbReference type="InterPro" id="IPR000524">
    <property type="entry name" value="Tscrpt_reg_HTH_GntR"/>
</dbReference>
<name>A0A6J6AN61_9ZZZZ</name>
<dbReference type="InterPro" id="IPR036390">
    <property type="entry name" value="WH_DNA-bd_sf"/>
</dbReference>
<accession>A0A6J6AN61</accession>
<dbReference type="Pfam" id="PF07729">
    <property type="entry name" value="FCD"/>
    <property type="match status" value="1"/>
</dbReference>
<dbReference type="InterPro" id="IPR011711">
    <property type="entry name" value="GntR_C"/>
</dbReference>
<evidence type="ECO:0000313" key="5">
    <source>
        <dbReference type="EMBL" id="CAB4371868.1"/>
    </source>
</evidence>
<dbReference type="GO" id="GO:0003677">
    <property type="term" value="F:DNA binding"/>
    <property type="evidence" value="ECO:0007669"/>
    <property type="project" value="UniProtKB-KW"/>
</dbReference>
<dbReference type="GO" id="GO:0003700">
    <property type="term" value="F:DNA-binding transcription factor activity"/>
    <property type="evidence" value="ECO:0007669"/>
    <property type="project" value="InterPro"/>
</dbReference>
<protein>
    <submittedName>
        <fullName evidence="5">Unannotated protein</fullName>
    </submittedName>
</protein>
<feature type="domain" description="HTH gntR-type" evidence="4">
    <location>
        <begin position="20"/>
        <end position="87"/>
    </location>
</feature>
<dbReference type="PANTHER" id="PTHR43537:SF45">
    <property type="entry name" value="GNTR FAMILY REGULATORY PROTEIN"/>
    <property type="match status" value="1"/>
</dbReference>
<dbReference type="Gene3D" id="1.10.10.10">
    <property type="entry name" value="Winged helix-like DNA-binding domain superfamily/Winged helix DNA-binding domain"/>
    <property type="match status" value="1"/>
</dbReference>
<dbReference type="AlphaFoldDB" id="A0A6J6AN61"/>
<dbReference type="SUPFAM" id="SSF46785">
    <property type="entry name" value="Winged helix' DNA-binding domain"/>
    <property type="match status" value="1"/>
</dbReference>
<dbReference type="Pfam" id="PF00392">
    <property type="entry name" value="GntR"/>
    <property type="match status" value="1"/>
</dbReference>
<organism evidence="5">
    <name type="scientific">freshwater metagenome</name>
    <dbReference type="NCBI Taxonomy" id="449393"/>
    <lineage>
        <taxon>unclassified sequences</taxon>
        <taxon>metagenomes</taxon>
        <taxon>ecological metagenomes</taxon>
    </lineage>
</organism>
<dbReference type="PROSITE" id="PS50949">
    <property type="entry name" value="HTH_GNTR"/>
    <property type="match status" value="1"/>
</dbReference>
<dbReference type="SMART" id="SM00895">
    <property type="entry name" value="FCD"/>
    <property type="match status" value="1"/>
</dbReference>
<gene>
    <name evidence="5" type="ORF">UFOPK4182_00669</name>
</gene>
<sequence>MPDMSSVAFQEILTRGPESTSLAEEAYAVIRSKIITLELEPGSLISEATLMAKLKFGRTPIREALRILANEKLVEVFPRRGMFVSNVDVENLAAVSEVRAVLEIKAAELAALRSTKSDRAITLELIKEIDAIKGKPEMRTLIQLDQRIHHHIYECTHNEFLASSLDNYYAHALRIWFLALDQVEELSDAIIEHRALLEAIAANDGKAAAKAMRDHVEGFETTIRKNL</sequence>
<evidence type="ECO:0000256" key="1">
    <source>
        <dbReference type="ARBA" id="ARBA00023015"/>
    </source>
</evidence>
<dbReference type="PANTHER" id="PTHR43537">
    <property type="entry name" value="TRANSCRIPTIONAL REGULATOR, GNTR FAMILY"/>
    <property type="match status" value="1"/>
</dbReference>
<dbReference type="EMBL" id="CAEUNI010000064">
    <property type="protein sequence ID" value="CAB4371868.1"/>
    <property type="molecule type" value="Genomic_DNA"/>
</dbReference>
<proteinExistence type="predicted"/>
<evidence type="ECO:0000256" key="2">
    <source>
        <dbReference type="ARBA" id="ARBA00023125"/>
    </source>
</evidence>
<keyword evidence="3" id="KW-0804">Transcription</keyword>
<dbReference type="Gene3D" id="1.20.120.530">
    <property type="entry name" value="GntR ligand-binding domain-like"/>
    <property type="match status" value="1"/>
</dbReference>
<reference evidence="5" key="1">
    <citation type="submission" date="2020-05" db="EMBL/GenBank/DDBJ databases">
        <authorList>
            <person name="Chiriac C."/>
            <person name="Salcher M."/>
            <person name="Ghai R."/>
            <person name="Kavagutti S V."/>
        </authorList>
    </citation>
    <scope>NUCLEOTIDE SEQUENCE</scope>
</reference>
<keyword evidence="1" id="KW-0805">Transcription regulation</keyword>
<evidence type="ECO:0000256" key="3">
    <source>
        <dbReference type="ARBA" id="ARBA00023163"/>
    </source>
</evidence>
<dbReference type="SMART" id="SM00345">
    <property type="entry name" value="HTH_GNTR"/>
    <property type="match status" value="1"/>
</dbReference>